<protein>
    <submittedName>
        <fullName evidence="2">GNAT family N-acetyltransferase</fullName>
    </submittedName>
</protein>
<evidence type="ECO:0000259" key="1">
    <source>
        <dbReference type="PROSITE" id="PS51186"/>
    </source>
</evidence>
<comment type="caution">
    <text evidence="2">The sequence shown here is derived from an EMBL/GenBank/DDBJ whole genome shotgun (WGS) entry which is preliminary data.</text>
</comment>
<dbReference type="AlphaFoldDB" id="A0A9D9IA85"/>
<proteinExistence type="predicted"/>
<dbReference type="PROSITE" id="PS51186">
    <property type="entry name" value="GNAT"/>
    <property type="match status" value="1"/>
</dbReference>
<dbReference type="InterPro" id="IPR000182">
    <property type="entry name" value="GNAT_dom"/>
</dbReference>
<dbReference type="GO" id="GO:0016747">
    <property type="term" value="F:acyltransferase activity, transferring groups other than amino-acyl groups"/>
    <property type="evidence" value="ECO:0007669"/>
    <property type="project" value="InterPro"/>
</dbReference>
<feature type="domain" description="N-acetyltransferase" evidence="1">
    <location>
        <begin position="118"/>
        <end position="264"/>
    </location>
</feature>
<dbReference type="Proteomes" id="UP000810292">
    <property type="component" value="Unassembled WGS sequence"/>
</dbReference>
<accession>A0A9D9IA85</accession>
<dbReference type="SUPFAM" id="SSF55729">
    <property type="entry name" value="Acyl-CoA N-acyltransferases (Nat)"/>
    <property type="match status" value="1"/>
</dbReference>
<evidence type="ECO:0000313" key="2">
    <source>
        <dbReference type="EMBL" id="MBO8468893.1"/>
    </source>
</evidence>
<dbReference type="Gene3D" id="3.40.630.30">
    <property type="match status" value="1"/>
</dbReference>
<gene>
    <name evidence="2" type="ORF">IAA72_03815</name>
</gene>
<evidence type="ECO:0000313" key="3">
    <source>
        <dbReference type="Proteomes" id="UP000810292"/>
    </source>
</evidence>
<reference evidence="2" key="2">
    <citation type="journal article" date="2021" name="PeerJ">
        <title>Extensive microbial diversity within the chicken gut microbiome revealed by metagenomics and culture.</title>
        <authorList>
            <person name="Gilroy R."/>
            <person name="Ravi A."/>
            <person name="Getino M."/>
            <person name="Pursley I."/>
            <person name="Horton D.L."/>
            <person name="Alikhan N.F."/>
            <person name="Baker D."/>
            <person name="Gharbi K."/>
            <person name="Hall N."/>
            <person name="Watson M."/>
            <person name="Adriaenssens E.M."/>
            <person name="Foster-Nyarko E."/>
            <person name="Jarju S."/>
            <person name="Secka A."/>
            <person name="Antonio M."/>
            <person name="Oren A."/>
            <person name="Chaudhuri R.R."/>
            <person name="La Ragione R."/>
            <person name="Hildebrand F."/>
            <person name="Pallen M.J."/>
        </authorList>
    </citation>
    <scope>NUCLEOTIDE SEQUENCE</scope>
    <source>
        <strain evidence="2">14700</strain>
    </source>
</reference>
<dbReference type="EMBL" id="JADIMF010000061">
    <property type="protein sequence ID" value="MBO8468893.1"/>
    <property type="molecule type" value="Genomic_DNA"/>
</dbReference>
<name>A0A9D9IA85_9SPIO</name>
<dbReference type="Pfam" id="PF00583">
    <property type="entry name" value="Acetyltransf_1"/>
    <property type="match status" value="1"/>
</dbReference>
<dbReference type="InterPro" id="IPR016181">
    <property type="entry name" value="Acyl_CoA_acyltransferase"/>
</dbReference>
<sequence length="264" mass="30379">MKHLNLSEIHYGNEEKRENPLFFSILENWDRNGLDLYSDGYLDILLIRGGKAVIRGDIKNVSSVASFLKDKEWSSIAGSRENIKAISQNIPGVSEENRHLMLLTRGTFRKTDRNEKLKVLRTERDFIDLFRLYRNIPEMKEGFGKRNDEDNAERFLSSPFPFTAVGLYEDDKLVSGAYLGRVTRKTAFVVGVATEIRYRGRGYAKAVVSELADISLNENMMESLMLWYSSDKAGDIYRALGFEDIEDIVYARRVNNEVRQSPDR</sequence>
<organism evidence="2 3">
    <name type="scientific">Candidatus Ornithospirochaeta stercoravium</name>
    <dbReference type="NCBI Taxonomy" id="2840897"/>
    <lineage>
        <taxon>Bacteria</taxon>
        <taxon>Pseudomonadati</taxon>
        <taxon>Spirochaetota</taxon>
        <taxon>Spirochaetia</taxon>
        <taxon>Spirochaetales</taxon>
        <taxon>Spirochaetaceae</taxon>
        <taxon>Spirochaetaceae incertae sedis</taxon>
        <taxon>Candidatus Ornithospirochaeta</taxon>
    </lineage>
</organism>
<reference evidence="2" key="1">
    <citation type="submission" date="2020-10" db="EMBL/GenBank/DDBJ databases">
        <authorList>
            <person name="Gilroy R."/>
        </authorList>
    </citation>
    <scope>NUCLEOTIDE SEQUENCE</scope>
    <source>
        <strain evidence="2">14700</strain>
    </source>
</reference>